<organism evidence="1 2">
    <name type="scientific">Protopolystoma xenopodis</name>
    <dbReference type="NCBI Taxonomy" id="117903"/>
    <lineage>
        <taxon>Eukaryota</taxon>
        <taxon>Metazoa</taxon>
        <taxon>Spiralia</taxon>
        <taxon>Lophotrochozoa</taxon>
        <taxon>Platyhelminthes</taxon>
        <taxon>Monogenea</taxon>
        <taxon>Polyopisthocotylea</taxon>
        <taxon>Polystomatidea</taxon>
        <taxon>Polystomatidae</taxon>
        <taxon>Protopolystoma</taxon>
    </lineage>
</organism>
<keyword evidence="2" id="KW-1185">Reference proteome</keyword>
<protein>
    <submittedName>
        <fullName evidence="1">Uncharacterized protein</fullName>
    </submittedName>
</protein>
<name>A0A3S5BCM3_9PLAT</name>
<dbReference type="AlphaFoldDB" id="A0A3S5BCM3"/>
<dbReference type="EMBL" id="CAAALY010042159">
    <property type="protein sequence ID" value="VEL19568.1"/>
    <property type="molecule type" value="Genomic_DNA"/>
</dbReference>
<reference evidence="1" key="1">
    <citation type="submission" date="2018-11" db="EMBL/GenBank/DDBJ databases">
        <authorList>
            <consortium name="Pathogen Informatics"/>
        </authorList>
    </citation>
    <scope>NUCLEOTIDE SEQUENCE</scope>
</reference>
<comment type="caution">
    <text evidence="1">The sequence shown here is derived from an EMBL/GenBank/DDBJ whole genome shotgun (WGS) entry which is preliminary data.</text>
</comment>
<accession>A0A3S5BCM3</accession>
<evidence type="ECO:0000313" key="1">
    <source>
        <dbReference type="EMBL" id="VEL19568.1"/>
    </source>
</evidence>
<dbReference type="Proteomes" id="UP000784294">
    <property type="component" value="Unassembled WGS sequence"/>
</dbReference>
<evidence type="ECO:0000313" key="2">
    <source>
        <dbReference type="Proteomes" id="UP000784294"/>
    </source>
</evidence>
<proteinExistence type="predicted"/>
<gene>
    <name evidence="1" type="ORF">PXEA_LOCUS13008</name>
</gene>
<sequence>MPYNLHECELCQAKMTLCHRSAELEVNWTFGVRSHQKITDPTSVPGHQGFVELSTQRKTHLRLQKRGRDELCVSNKMLSAYARTRACASLVILPIPSTPPDLVCSEGTRNLATTCCWASLPACATVIFSCFPIPREFVHSSFPISFGLLISLTRFASSPSHIPLGELVICCKCAHFETVCKNITDSFTTDSLTLFFLSLIISEAFAELCSFAALFRQRCTFSLILCSPLSPNSTPT</sequence>